<dbReference type="GO" id="GO:0046983">
    <property type="term" value="F:protein dimerization activity"/>
    <property type="evidence" value="ECO:0007669"/>
    <property type="project" value="InterPro"/>
</dbReference>
<dbReference type="OrthoDB" id="2784932at2759"/>
<evidence type="ECO:0000313" key="2">
    <source>
        <dbReference type="EMBL" id="KZT63504.1"/>
    </source>
</evidence>
<organism evidence="2 3">
    <name type="scientific">Daedalea quercina L-15889</name>
    <dbReference type="NCBI Taxonomy" id="1314783"/>
    <lineage>
        <taxon>Eukaryota</taxon>
        <taxon>Fungi</taxon>
        <taxon>Dikarya</taxon>
        <taxon>Basidiomycota</taxon>
        <taxon>Agaricomycotina</taxon>
        <taxon>Agaricomycetes</taxon>
        <taxon>Polyporales</taxon>
        <taxon>Fomitopsis</taxon>
    </lineage>
</organism>
<protein>
    <recommendedName>
        <fullName evidence="1">HAT C-terminal dimerisation domain-containing protein</fullName>
    </recommendedName>
</protein>
<dbReference type="EMBL" id="KV429177">
    <property type="protein sequence ID" value="KZT63504.1"/>
    <property type="molecule type" value="Genomic_DNA"/>
</dbReference>
<dbReference type="Proteomes" id="UP000076727">
    <property type="component" value="Unassembled WGS sequence"/>
</dbReference>
<dbReference type="AlphaFoldDB" id="A0A165KS56"/>
<feature type="domain" description="HAT C-terminal dimerisation" evidence="1">
    <location>
        <begin position="1"/>
        <end position="63"/>
    </location>
</feature>
<proteinExistence type="predicted"/>
<feature type="non-terminal residue" evidence="2">
    <location>
        <position position="78"/>
    </location>
</feature>
<keyword evidence="3" id="KW-1185">Reference proteome</keyword>
<name>A0A165KS56_9APHY</name>
<dbReference type="InterPro" id="IPR008906">
    <property type="entry name" value="HATC_C_dom"/>
</dbReference>
<gene>
    <name evidence="2" type="ORF">DAEQUDRAFT_655905</name>
</gene>
<sequence length="78" mass="8937">LQYWNHELTTTPHLAAMGLAYTSAPATTADAERQFSEGRNQINWNQHSMSSQTFRMKMCLAAWSKAPWFTMDDAEKII</sequence>
<reference evidence="2 3" key="1">
    <citation type="journal article" date="2016" name="Mol. Biol. Evol.">
        <title>Comparative Genomics of Early-Diverging Mushroom-Forming Fungi Provides Insights into the Origins of Lignocellulose Decay Capabilities.</title>
        <authorList>
            <person name="Nagy L.G."/>
            <person name="Riley R."/>
            <person name="Tritt A."/>
            <person name="Adam C."/>
            <person name="Daum C."/>
            <person name="Floudas D."/>
            <person name="Sun H."/>
            <person name="Yadav J.S."/>
            <person name="Pangilinan J."/>
            <person name="Larsson K.H."/>
            <person name="Matsuura K."/>
            <person name="Barry K."/>
            <person name="Labutti K."/>
            <person name="Kuo R."/>
            <person name="Ohm R.A."/>
            <person name="Bhattacharya S.S."/>
            <person name="Shirouzu T."/>
            <person name="Yoshinaga Y."/>
            <person name="Martin F.M."/>
            <person name="Grigoriev I.V."/>
            <person name="Hibbett D.S."/>
        </authorList>
    </citation>
    <scope>NUCLEOTIDE SEQUENCE [LARGE SCALE GENOMIC DNA]</scope>
    <source>
        <strain evidence="2 3">L-15889</strain>
    </source>
</reference>
<feature type="non-terminal residue" evidence="2">
    <location>
        <position position="1"/>
    </location>
</feature>
<dbReference type="SUPFAM" id="SSF53098">
    <property type="entry name" value="Ribonuclease H-like"/>
    <property type="match status" value="1"/>
</dbReference>
<dbReference type="Pfam" id="PF05699">
    <property type="entry name" value="Dimer_Tnp_hAT"/>
    <property type="match status" value="1"/>
</dbReference>
<dbReference type="InterPro" id="IPR012337">
    <property type="entry name" value="RNaseH-like_sf"/>
</dbReference>
<evidence type="ECO:0000313" key="3">
    <source>
        <dbReference type="Proteomes" id="UP000076727"/>
    </source>
</evidence>
<evidence type="ECO:0000259" key="1">
    <source>
        <dbReference type="Pfam" id="PF05699"/>
    </source>
</evidence>
<accession>A0A165KS56</accession>